<dbReference type="InterPro" id="IPR009384">
    <property type="entry name" value="SwrD-like"/>
</dbReference>
<dbReference type="Proteomes" id="UP000636888">
    <property type="component" value="Unassembled WGS sequence"/>
</dbReference>
<organism evidence="1 2">
    <name type="scientific">Geomesophilobacter sediminis</name>
    <dbReference type="NCBI Taxonomy" id="2798584"/>
    <lineage>
        <taxon>Bacteria</taxon>
        <taxon>Pseudomonadati</taxon>
        <taxon>Thermodesulfobacteriota</taxon>
        <taxon>Desulfuromonadia</taxon>
        <taxon>Geobacterales</taxon>
        <taxon>Geobacteraceae</taxon>
        <taxon>Geomesophilobacter</taxon>
    </lineage>
</organism>
<gene>
    <name evidence="1" type="ORF">JFN93_09020</name>
</gene>
<dbReference type="PANTHER" id="PTHR39185">
    <property type="entry name" value="SWARMING MOTILITY PROTEIN SWRD"/>
    <property type="match status" value="1"/>
</dbReference>
<evidence type="ECO:0000313" key="2">
    <source>
        <dbReference type="Proteomes" id="UP000636888"/>
    </source>
</evidence>
<keyword evidence="1" id="KW-0969">Cilium</keyword>
<keyword evidence="2" id="KW-1185">Reference proteome</keyword>
<comment type="caution">
    <text evidence="1">The sequence shown here is derived from an EMBL/GenBank/DDBJ whole genome shotgun (WGS) entry which is preliminary data.</text>
</comment>
<dbReference type="RefSeq" id="WP_199383732.1">
    <property type="nucleotide sequence ID" value="NZ_JAEMHM010000006.1"/>
</dbReference>
<proteinExistence type="predicted"/>
<evidence type="ECO:0000313" key="1">
    <source>
        <dbReference type="EMBL" id="MBJ6724846.1"/>
    </source>
</evidence>
<sequence length="85" mass="9635">MIKLTKLDGAEIFLNPDHIEILEETPDTHVTLSNGKNYLFREPACVVIDRIVAYRARILRRAATPPTKKYLGKTTPSRYLPASKP</sequence>
<dbReference type="Pfam" id="PF06289">
    <property type="entry name" value="FlbD"/>
    <property type="match status" value="1"/>
</dbReference>
<name>A0A8J7LYC9_9BACT</name>
<protein>
    <submittedName>
        <fullName evidence="1">Flagellar FlbD family protein</fullName>
    </submittedName>
</protein>
<accession>A0A8J7LYC9</accession>
<reference evidence="1" key="1">
    <citation type="submission" date="2020-12" db="EMBL/GenBank/DDBJ databases">
        <title>Geomonas sp. Red875, isolated from river sediment.</title>
        <authorList>
            <person name="Xu Z."/>
            <person name="Zhang Z."/>
            <person name="Masuda Y."/>
            <person name="Itoh H."/>
            <person name="Senoo K."/>
        </authorList>
    </citation>
    <scope>NUCLEOTIDE SEQUENCE</scope>
    <source>
        <strain evidence="1">Red875</strain>
    </source>
</reference>
<keyword evidence="1" id="KW-0966">Cell projection</keyword>
<dbReference type="PANTHER" id="PTHR39185:SF1">
    <property type="entry name" value="SWARMING MOTILITY PROTEIN SWRD"/>
    <property type="match status" value="1"/>
</dbReference>
<dbReference type="AlphaFoldDB" id="A0A8J7LYC9"/>
<dbReference type="EMBL" id="JAEMHM010000006">
    <property type="protein sequence ID" value="MBJ6724846.1"/>
    <property type="molecule type" value="Genomic_DNA"/>
</dbReference>
<keyword evidence="1" id="KW-0282">Flagellum</keyword>